<dbReference type="AlphaFoldDB" id="A0A7W9NL60"/>
<keyword evidence="1" id="KW-0175">Coiled coil</keyword>
<keyword evidence="3" id="KW-1185">Reference proteome</keyword>
<proteinExistence type="predicted"/>
<gene>
    <name evidence="2" type="ORF">BJ998_007901</name>
</gene>
<organism evidence="2 3">
    <name type="scientific">Kutzneria kofuensis</name>
    <dbReference type="NCBI Taxonomy" id="103725"/>
    <lineage>
        <taxon>Bacteria</taxon>
        <taxon>Bacillati</taxon>
        <taxon>Actinomycetota</taxon>
        <taxon>Actinomycetes</taxon>
        <taxon>Pseudonocardiales</taxon>
        <taxon>Pseudonocardiaceae</taxon>
        <taxon>Kutzneria</taxon>
    </lineage>
</organism>
<name>A0A7W9NL60_9PSEU</name>
<accession>A0A7W9NL60</accession>
<sequence length="233" mass="26764">MAGADEAAGPDARRPDHFDVVLRGYNTRQVNERVTRLEFDLRTATRERDLARAGNAELAKRLGAAEEELISLRERVRKLADEPVTGENVNERVRMMMDLAAEEIAEQRRAAERELAEQRAELQQRRVQLERKYNEHNDSLDREYDELKAKLSREHEQLMARARAEAAKVTRFAEERAALTVREADEHARQQTAAADEHTARMRALHNEFRERLVAARATAEQAVAELARMADE</sequence>
<evidence type="ECO:0000313" key="2">
    <source>
        <dbReference type="EMBL" id="MBB5896705.1"/>
    </source>
</evidence>
<evidence type="ECO:0000313" key="3">
    <source>
        <dbReference type="Proteomes" id="UP000585638"/>
    </source>
</evidence>
<dbReference type="RefSeq" id="WP_184868301.1">
    <property type="nucleotide sequence ID" value="NZ_BAAAWY010000061.1"/>
</dbReference>
<dbReference type="EMBL" id="JACHIR010000001">
    <property type="protein sequence ID" value="MBB5896705.1"/>
    <property type="molecule type" value="Genomic_DNA"/>
</dbReference>
<comment type="caution">
    <text evidence="2">The sequence shown here is derived from an EMBL/GenBank/DDBJ whole genome shotgun (WGS) entry which is preliminary data.</text>
</comment>
<reference evidence="2 3" key="1">
    <citation type="submission" date="2020-08" db="EMBL/GenBank/DDBJ databases">
        <title>Sequencing the genomes of 1000 actinobacteria strains.</title>
        <authorList>
            <person name="Klenk H.-P."/>
        </authorList>
    </citation>
    <scope>NUCLEOTIDE SEQUENCE [LARGE SCALE GENOMIC DNA]</scope>
    <source>
        <strain evidence="2 3">DSM 43851</strain>
    </source>
</reference>
<feature type="coiled-coil region" evidence="1">
    <location>
        <begin position="55"/>
        <end position="168"/>
    </location>
</feature>
<protein>
    <submittedName>
        <fullName evidence="2">V/A-type H+-transporting ATPase subunit G/H</fullName>
    </submittedName>
</protein>
<evidence type="ECO:0000256" key="1">
    <source>
        <dbReference type="SAM" id="Coils"/>
    </source>
</evidence>
<dbReference type="Proteomes" id="UP000585638">
    <property type="component" value="Unassembled WGS sequence"/>
</dbReference>
<feature type="coiled-coil region" evidence="1">
    <location>
        <begin position="206"/>
        <end position="233"/>
    </location>
</feature>